<dbReference type="Gene3D" id="3.30.70.1130">
    <property type="entry name" value="EIF_2_alpha"/>
    <property type="match status" value="1"/>
</dbReference>
<dbReference type="PANTHER" id="PTHR10602:SF0">
    <property type="entry name" value="EUKARYOTIC TRANSLATION INITIATION FACTOR 2 SUBUNIT 1"/>
    <property type="match status" value="1"/>
</dbReference>
<dbReference type="GO" id="GO:0033290">
    <property type="term" value="C:eukaryotic 48S preinitiation complex"/>
    <property type="evidence" value="ECO:0007669"/>
    <property type="project" value="TreeGrafter"/>
</dbReference>
<feature type="domain" description="S1 motif" evidence="6">
    <location>
        <begin position="1"/>
        <end position="59"/>
    </location>
</feature>
<evidence type="ECO:0000256" key="1">
    <source>
        <dbReference type="ARBA" id="ARBA00007223"/>
    </source>
</evidence>
<dbReference type="SUPFAM" id="SSF116742">
    <property type="entry name" value="eIF2alpha middle domain-like"/>
    <property type="match status" value="1"/>
</dbReference>
<dbReference type="Proteomes" id="UP000663864">
    <property type="component" value="Unassembled WGS sequence"/>
</dbReference>
<dbReference type="Gene3D" id="2.40.50.140">
    <property type="entry name" value="Nucleic acid-binding proteins"/>
    <property type="match status" value="1"/>
</dbReference>
<evidence type="ECO:0000256" key="3">
    <source>
        <dbReference type="ARBA" id="ARBA00022540"/>
    </source>
</evidence>
<evidence type="ECO:0000259" key="6">
    <source>
        <dbReference type="PROSITE" id="PS50126"/>
    </source>
</evidence>
<keyword evidence="4" id="KW-0648">Protein biosynthesis</keyword>
<evidence type="ECO:0000256" key="5">
    <source>
        <dbReference type="ARBA" id="ARBA00033370"/>
    </source>
</evidence>
<dbReference type="InterPro" id="IPR044126">
    <property type="entry name" value="S1_IF2_alpha"/>
</dbReference>
<evidence type="ECO:0000256" key="2">
    <source>
        <dbReference type="ARBA" id="ARBA00020950"/>
    </source>
</evidence>
<dbReference type="Pfam" id="PF07541">
    <property type="entry name" value="EIF_2_alpha"/>
    <property type="match status" value="1"/>
</dbReference>
<dbReference type="GO" id="GO:0003743">
    <property type="term" value="F:translation initiation factor activity"/>
    <property type="evidence" value="ECO:0007669"/>
    <property type="project" value="UniProtKB-KW"/>
</dbReference>
<dbReference type="InterPro" id="IPR024055">
    <property type="entry name" value="TIF2_asu_C"/>
</dbReference>
<gene>
    <name evidence="7" type="ORF">ZHD862_LOCUS38486</name>
</gene>
<comment type="similarity">
    <text evidence="1">Belongs to the eIF-2-alpha family.</text>
</comment>
<proteinExistence type="inferred from homology"/>
<protein>
    <recommendedName>
        <fullName evidence="2">Eukaryotic translation initiation factor 2 subunit 1</fullName>
    </recommendedName>
    <alternativeName>
        <fullName evidence="5">Eukaryotic translation initiation factor 2 subunit alpha</fullName>
    </alternativeName>
</protein>
<dbReference type="InterPro" id="IPR012340">
    <property type="entry name" value="NA-bd_OB-fold"/>
</dbReference>
<comment type="caution">
    <text evidence="7">The sequence shown here is derived from an EMBL/GenBank/DDBJ whole genome shotgun (WGS) entry which is preliminary data.</text>
</comment>
<organism evidence="7 8">
    <name type="scientific">Rotaria sordida</name>
    <dbReference type="NCBI Taxonomy" id="392033"/>
    <lineage>
        <taxon>Eukaryota</taxon>
        <taxon>Metazoa</taxon>
        <taxon>Spiralia</taxon>
        <taxon>Gnathifera</taxon>
        <taxon>Rotifera</taxon>
        <taxon>Eurotatoria</taxon>
        <taxon>Bdelloidea</taxon>
        <taxon>Philodinida</taxon>
        <taxon>Philodinidae</taxon>
        <taxon>Rotaria</taxon>
    </lineage>
</organism>
<dbReference type="InterPro" id="IPR003029">
    <property type="entry name" value="S1_domain"/>
</dbReference>
<evidence type="ECO:0000313" key="7">
    <source>
        <dbReference type="EMBL" id="CAF1524031.1"/>
    </source>
</evidence>
<accession>A0A815V327</accession>
<sequence>MCVFVNLLEYNNQEAMILSTELSRRRIPSITSLVRIGRKEVAVVLRVDPLRGNIDLSKCRVTPDDVVQCQESFARGRTINTILGRTAELMGLTTNEQLENLFERTAWFLNEKYQQIGAAYDAFVRAARDEHELDACPIDENIKNILLKTIRQHLAATAVKCQANIHVTCWGPDGIDGIKQALKEGLSVSTDAIPIKINLIASPLYAVTLSSIDQQTGIKTLNDALQQIAKTIRQYDGAFRTVMAPRVVNIADEMASQ</sequence>
<dbReference type="SUPFAM" id="SSF50249">
    <property type="entry name" value="Nucleic acid-binding proteins"/>
    <property type="match status" value="1"/>
</dbReference>
<dbReference type="GO" id="GO:0005850">
    <property type="term" value="C:eukaryotic translation initiation factor 2 complex"/>
    <property type="evidence" value="ECO:0007669"/>
    <property type="project" value="TreeGrafter"/>
</dbReference>
<dbReference type="EMBL" id="CAJNOT010009289">
    <property type="protein sequence ID" value="CAF1524031.1"/>
    <property type="molecule type" value="Genomic_DNA"/>
</dbReference>
<dbReference type="CDD" id="cd04452">
    <property type="entry name" value="S1_IF2_alpha"/>
    <property type="match status" value="1"/>
</dbReference>
<name>A0A815V327_9BILA</name>
<dbReference type="Gene3D" id="1.10.150.190">
    <property type="entry name" value="Translation initiation factor 2, subunit 1, domain 2"/>
    <property type="match status" value="1"/>
</dbReference>
<evidence type="ECO:0000256" key="4">
    <source>
        <dbReference type="ARBA" id="ARBA00022917"/>
    </source>
</evidence>
<keyword evidence="3" id="KW-0396">Initiation factor</keyword>
<dbReference type="GO" id="GO:0003723">
    <property type="term" value="F:RNA binding"/>
    <property type="evidence" value="ECO:0007669"/>
    <property type="project" value="InterPro"/>
</dbReference>
<dbReference type="PROSITE" id="PS50126">
    <property type="entry name" value="S1"/>
    <property type="match status" value="1"/>
</dbReference>
<dbReference type="InterPro" id="IPR024054">
    <property type="entry name" value="TIF2_asu_middle_sf"/>
</dbReference>
<dbReference type="SUPFAM" id="SSF110993">
    <property type="entry name" value="eIF-2-alpha, C-terminal domain"/>
    <property type="match status" value="1"/>
</dbReference>
<dbReference type="InterPro" id="IPR011488">
    <property type="entry name" value="TIF_2_asu"/>
</dbReference>
<dbReference type="AlphaFoldDB" id="A0A815V327"/>
<dbReference type="GO" id="GO:0043022">
    <property type="term" value="F:ribosome binding"/>
    <property type="evidence" value="ECO:0007669"/>
    <property type="project" value="TreeGrafter"/>
</dbReference>
<reference evidence="7" key="1">
    <citation type="submission" date="2021-02" db="EMBL/GenBank/DDBJ databases">
        <authorList>
            <person name="Nowell W R."/>
        </authorList>
    </citation>
    <scope>NUCLEOTIDE SEQUENCE</scope>
</reference>
<dbReference type="PANTHER" id="PTHR10602">
    <property type="entry name" value="EUKARYOTIC TRANSLATION INITIATION FACTOR 2 SUBUNIT 1"/>
    <property type="match status" value="1"/>
</dbReference>
<feature type="non-terminal residue" evidence="7">
    <location>
        <position position="1"/>
    </location>
</feature>
<evidence type="ECO:0000313" key="8">
    <source>
        <dbReference type="Proteomes" id="UP000663864"/>
    </source>
</evidence>